<feature type="compositionally biased region" description="Polar residues" evidence="1">
    <location>
        <begin position="181"/>
        <end position="192"/>
    </location>
</feature>
<organism evidence="2 3">
    <name type="scientific">Almyronema epifaneia S1</name>
    <dbReference type="NCBI Taxonomy" id="2991925"/>
    <lineage>
        <taxon>Bacteria</taxon>
        <taxon>Bacillati</taxon>
        <taxon>Cyanobacteriota</taxon>
        <taxon>Cyanophyceae</taxon>
        <taxon>Nodosilineales</taxon>
        <taxon>Nodosilineaceae</taxon>
        <taxon>Almyronema</taxon>
        <taxon>Almyronema epifaneia</taxon>
    </lineage>
</organism>
<evidence type="ECO:0000313" key="3">
    <source>
        <dbReference type="Proteomes" id="UP001600165"/>
    </source>
</evidence>
<feature type="compositionally biased region" description="Basic and acidic residues" evidence="1">
    <location>
        <begin position="87"/>
        <end position="103"/>
    </location>
</feature>
<dbReference type="Proteomes" id="UP001600165">
    <property type="component" value="Unassembled WGS sequence"/>
</dbReference>
<accession>A0ABW6ICT0</accession>
<gene>
    <name evidence="2" type="ORF">ACFVKH_06815</name>
</gene>
<comment type="caution">
    <text evidence="2">The sequence shown here is derived from an EMBL/GenBank/DDBJ whole genome shotgun (WGS) entry which is preliminary data.</text>
</comment>
<evidence type="ECO:0000313" key="2">
    <source>
        <dbReference type="EMBL" id="MFE4105979.1"/>
    </source>
</evidence>
<keyword evidence="3" id="KW-1185">Reference proteome</keyword>
<sequence>MALKFNKQSLEDFHERLSSVDASWQEDFNLKEIVRKSLKPISKARRYKVSWEKIALMLQEATGGELEISAASVRQYYFELMEKTLKKETAKSNKNKSEKKQDKSGNTQAKNSEIQEAVSDKETEIISEASSQSSEESHAESLSDTQVSSEAAPPEFIQESSENLSAIPPKTSEKSRRKPQSEIQSSFNLRRR</sequence>
<proteinExistence type="predicted"/>
<name>A0ABW6ICT0_9CYAN</name>
<reference evidence="2 3" key="1">
    <citation type="submission" date="2024-10" db="EMBL/GenBank/DDBJ databases">
        <authorList>
            <person name="Ratan Roy A."/>
            <person name="Morales Sandoval P.H."/>
            <person name="De Los Santos Villalobos S."/>
            <person name="Chakraborty S."/>
            <person name="Mukherjee J."/>
        </authorList>
    </citation>
    <scope>NUCLEOTIDE SEQUENCE [LARGE SCALE GENOMIC DNA]</scope>
    <source>
        <strain evidence="2 3">S1</strain>
    </source>
</reference>
<dbReference type="RefSeq" id="WP_377963289.1">
    <property type="nucleotide sequence ID" value="NZ_JBHZOL010000044.1"/>
</dbReference>
<evidence type="ECO:0000256" key="1">
    <source>
        <dbReference type="SAM" id="MobiDB-lite"/>
    </source>
</evidence>
<dbReference type="EMBL" id="JBHZOL010000044">
    <property type="protein sequence ID" value="MFE4105979.1"/>
    <property type="molecule type" value="Genomic_DNA"/>
</dbReference>
<feature type="region of interest" description="Disordered" evidence="1">
    <location>
        <begin position="87"/>
        <end position="192"/>
    </location>
</feature>
<protein>
    <submittedName>
        <fullName evidence="2">Uncharacterized protein</fullName>
    </submittedName>
</protein>
<feature type="compositionally biased region" description="Polar residues" evidence="1">
    <location>
        <begin position="104"/>
        <end position="114"/>
    </location>
</feature>